<evidence type="ECO:0000313" key="2">
    <source>
        <dbReference type="Proteomes" id="UP001651158"/>
    </source>
</evidence>
<name>A0ABR4QNQ4_9CEST</name>
<reference evidence="1 2" key="1">
    <citation type="journal article" date="2022" name="Front. Cell. Infect. Microbiol.">
        <title>The Genomes of Two Strains of Taenia crassiceps the Animal Model for the Study of Human Cysticercosis.</title>
        <authorList>
            <person name="Bobes R.J."/>
            <person name="Estrada K."/>
            <person name="Rios-Valencia D.G."/>
            <person name="Calderon-Gallegos A."/>
            <person name="de la Torre P."/>
            <person name="Carrero J.C."/>
            <person name="Sanchez-Flores A."/>
            <person name="Laclette J.P."/>
        </authorList>
    </citation>
    <scope>NUCLEOTIDE SEQUENCE [LARGE SCALE GENOMIC DNA]</scope>
    <source>
        <strain evidence="1">WFUcys</strain>
    </source>
</reference>
<accession>A0ABR4QNQ4</accession>
<evidence type="ECO:0000313" key="1">
    <source>
        <dbReference type="EMBL" id="KAL5111217.1"/>
    </source>
</evidence>
<protein>
    <recommendedName>
        <fullName evidence="3">2',3'-cyclic-nucleotide 3'-phosphodiesterase</fullName>
    </recommendedName>
</protein>
<organism evidence="1 2">
    <name type="scientific">Taenia crassiceps</name>
    <dbReference type="NCBI Taxonomy" id="6207"/>
    <lineage>
        <taxon>Eukaryota</taxon>
        <taxon>Metazoa</taxon>
        <taxon>Spiralia</taxon>
        <taxon>Lophotrochozoa</taxon>
        <taxon>Platyhelminthes</taxon>
        <taxon>Cestoda</taxon>
        <taxon>Eucestoda</taxon>
        <taxon>Cyclophyllidea</taxon>
        <taxon>Taeniidae</taxon>
        <taxon>Taenia</taxon>
    </lineage>
</organism>
<keyword evidence="2" id="KW-1185">Reference proteome</keyword>
<proteinExistence type="predicted"/>
<evidence type="ECO:0008006" key="3">
    <source>
        <dbReference type="Google" id="ProtNLM"/>
    </source>
</evidence>
<sequence>MGQTCVKLSSLGCFPQCLRILGIRQSSHQRVDKHLIQEYSDDSNSSNGESSLQRKFVDYPFLIDREIGEWLVFTKFMIVLRGPPGSGKSYLANYIQIRFPTAHC</sequence>
<comment type="caution">
    <text evidence="1">The sequence shown here is derived from an EMBL/GenBank/DDBJ whole genome shotgun (WGS) entry which is preliminary data.</text>
</comment>
<dbReference type="EMBL" id="JAKROA010000001">
    <property type="protein sequence ID" value="KAL5111217.1"/>
    <property type="molecule type" value="Genomic_DNA"/>
</dbReference>
<gene>
    <name evidence="1" type="ORF">TcWFU_000670</name>
</gene>
<dbReference type="Proteomes" id="UP001651158">
    <property type="component" value="Unassembled WGS sequence"/>
</dbReference>